<reference evidence="1 2" key="1">
    <citation type="submission" date="2014-07" db="EMBL/GenBank/DDBJ databases">
        <title>Methanogenic archaea and the global carbon cycle.</title>
        <authorList>
            <person name="Henriksen J.R."/>
            <person name="Luke J."/>
            <person name="Reinhart S."/>
            <person name="Benedict M.N."/>
            <person name="Youngblut N.D."/>
            <person name="Metcalf M.E."/>
            <person name="Whitaker R.J."/>
            <person name="Metcalf W.W."/>
        </authorList>
    </citation>
    <scope>NUCLEOTIDE SEQUENCE [LARGE SCALE GENOMIC DNA]</scope>
    <source>
        <strain evidence="1 2">Wiesmoor</strain>
    </source>
</reference>
<dbReference type="Pfam" id="PF13384">
    <property type="entry name" value="HTH_23"/>
    <property type="match status" value="1"/>
</dbReference>
<gene>
    <name evidence="1" type="ORF">MSBRW_3318</name>
</gene>
<dbReference type="EMBL" id="CP009526">
    <property type="protein sequence ID" value="AKB52571.1"/>
    <property type="molecule type" value="Genomic_DNA"/>
</dbReference>
<dbReference type="InterPro" id="IPR009057">
    <property type="entry name" value="Homeodomain-like_sf"/>
</dbReference>
<accession>A0A0E3LM83</accession>
<dbReference type="PATRIC" id="fig|1434109.4.peg.4309"/>
<proteinExistence type="predicted"/>
<name>A0A0E3LM83_METBA</name>
<dbReference type="HOGENOM" id="CLU_056788_3_1_2"/>
<sequence>MVGKEQIIIDRKVTVDELNSLITHEKNSRVLKKLYFVKFRYLGDSVEEAAIKLGVTKKTGYYWQEDWDKGGYTALMPQFCGGRRSKLTDEQMIKLRNLLNEKDYWYQRSFGINKGKI</sequence>
<dbReference type="SUPFAM" id="SSF46689">
    <property type="entry name" value="Homeodomain-like"/>
    <property type="match status" value="1"/>
</dbReference>
<protein>
    <submittedName>
        <fullName evidence="1">Transposase</fullName>
    </submittedName>
</protein>
<evidence type="ECO:0000313" key="2">
    <source>
        <dbReference type="Proteomes" id="UP000033038"/>
    </source>
</evidence>
<dbReference type="Proteomes" id="UP000033038">
    <property type="component" value="Chromosome"/>
</dbReference>
<evidence type="ECO:0000313" key="1">
    <source>
        <dbReference type="EMBL" id="AKB52571.1"/>
    </source>
</evidence>
<dbReference type="KEGG" id="mbw:MSBRW_3318"/>
<organism evidence="1 2">
    <name type="scientific">Methanosarcina barkeri str. Wiesmoor</name>
    <dbReference type="NCBI Taxonomy" id="1434109"/>
    <lineage>
        <taxon>Archaea</taxon>
        <taxon>Methanobacteriati</taxon>
        <taxon>Methanobacteriota</taxon>
        <taxon>Stenosarchaea group</taxon>
        <taxon>Methanomicrobia</taxon>
        <taxon>Methanosarcinales</taxon>
        <taxon>Methanosarcinaceae</taxon>
        <taxon>Methanosarcina</taxon>
    </lineage>
</organism>
<dbReference type="AlphaFoldDB" id="A0A0E3LM83"/>